<evidence type="ECO:0000259" key="11">
    <source>
        <dbReference type="Pfam" id="PF05154"/>
    </source>
</evidence>
<evidence type="ECO:0000256" key="8">
    <source>
        <dbReference type="SAM" id="MobiDB-lite"/>
    </source>
</evidence>
<evidence type="ECO:0000256" key="1">
    <source>
        <dbReference type="ARBA" id="ARBA00004141"/>
    </source>
</evidence>
<dbReference type="Proteomes" id="UP001642540">
    <property type="component" value="Unassembled WGS sequence"/>
</dbReference>
<keyword evidence="3 9" id="KW-0812">Transmembrane</keyword>
<name>A0ABP1RN65_9HEXA</name>
<evidence type="ECO:0000256" key="4">
    <source>
        <dbReference type="ARBA" id="ARBA00022729"/>
    </source>
</evidence>
<accession>A0ABP1RN65</accession>
<feature type="compositionally biased region" description="Low complexity" evidence="8">
    <location>
        <begin position="51"/>
        <end position="60"/>
    </location>
</feature>
<keyword evidence="5 9" id="KW-1133">Transmembrane helix</keyword>
<gene>
    <name evidence="12" type="ORF">ODALV1_LOCUS24157</name>
</gene>
<feature type="domain" description="TM2" evidence="11">
    <location>
        <begin position="194"/>
        <end position="242"/>
    </location>
</feature>
<evidence type="ECO:0000256" key="6">
    <source>
        <dbReference type="ARBA" id="ARBA00023136"/>
    </source>
</evidence>
<sequence length="259" mass="29010">MNIIYRFLSAALFAIILNSFALGDPKENPKAGLSSKIGNGDLKPEIQQSGSSQNSHSTPTNHHHHRSTSGNREPHTVGPDHCNNKHDINCSELDGECIDCNFNEKCIYGENVTVECRKKAKVVCKEDEPFKREMVCQYCYQTPLYQQICNGAQNCNSIQAPQHMLKHNCTVIPSVICLGKRRFNRMMPCNWKNGYRWSTAFILSVTLGGFGADRFYLGRWQEGIGKLFSFGGIGLWTIIDIVLIGVRYLGPADGSLYVD</sequence>
<evidence type="ECO:0000256" key="2">
    <source>
        <dbReference type="ARBA" id="ARBA00008284"/>
    </source>
</evidence>
<evidence type="ECO:0000256" key="5">
    <source>
        <dbReference type="ARBA" id="ARBA00022989"/>
    </source>
</evidence>
<evidence type="ECO:0000256" key="9">
    <source>
        <dbReference type="SAM" id="Phobius"/>
    </source>
</evidence>
<organism evidence="12 13">
    <name type="scientific">Orchesella dallaii</name>
    <dbReference type="NCBI Taxonomy" id="48710"/>
    <lineage>
        <taxon>Eukaryota</taxon>
        <taxon>Metazoa</taxon>
        <taxon>Ecdysozoa</taxon>
        <taxon>Arthropoda</taxon>
        <taxon>Hexapoda</taxon>
        <taxon>Collembola</taxon>
        <taxon>Entomobryomorpha</taxon>
        <taxon>Entomobryoidea</taxon>
        <taxon>Orchesellidae</taxon>
        <taxon>Orchesellinae</taxon>
        <taxon>Orchesella</taxon>
    </lineage>
</organism>
<dbReference type="EMBL" id="CAXLJM020000088">
    <property type="protein sequence ID" value="CAL8131390.1"/>
    <property type="molecule type" value="Genomic_DNA"/>
</dbReference>
<feature type="region of interest" description="Disordered" evidence="8">
    <location>
        <begin position="27"/>
        <end position="78"/>
    </location>
</feature>
<keyword evidence="7" id="KW-0325">Glycoprotein</keyword>
<dbReference type="InterPro" id="IPR050932">
    <property type="entry name" value="TM2D1-3-like"/>
</dbReference>
<evidence type="ECO:0000256" key="7">
    <source>
        <dbReference type="ARBA" id="ARBA00023180"/>
    </source>
</evidence>
<keyword evidence="4 10" id="KW-0732">Signal</keyword>
<comment type="subcellular location">
    <subcellularLocation>
        <location evidence="1">Membrane</location>
        <topology evidence="1">Multi-pass membrane protein</topology>
    </subcellularLocation>
</comment>
<dbReference type="PANTHER" id="PTHR21016">
    <property type="entry name" value="BETA-AMYLOID BINDING PROTEIN-RELATED"/>
    <property type="match status" value="1"/>
</dbReference>
<keyword evidence="13" id="KW-1185">Reference proteome</keyword>
<keyword evidence="6 9" id="KW-0472">Membrane</keyword>
<feature type="transmembrane region" description="Helical" evidence="9">
    <location>
        <begin position="195"/>
        <end position="215"/>
    </location>
</feature>
<reference evidence="12 13" key="1">
    <citation type="submission" date="2024-08" db="EMBL/GenBank/DDBJ databases">
        <authorList>
            <person name="Cucini C."/>
            <person name="Frati F."/>
        </authorList>
    </citation>
    <scope>NUCLEOTIDE SEQUENCE [LARGE SCALE GENOMIC DNA]</scope>
</reference>
<protein>
    <recommendedName>
        <fullName evidence="11">TM2 domain-containing protein</fullName>
    </recommendedName>
</protein>
<dbReference type="InterPro" id="IPR007829">
    <property type="entry name" value="TM2"/>
</dbReference>
<dbReference type="PANTHER" id="PTHR21016:SF7">
    <property type="entry name" value="TM2 DOMAIN-CONTAINING PROTEIN 3"/>
    <property type="match status" value="1"/>
</dbReference>
<feature type="transmembrane region" description="Helical" evidence="9">
    <location>
        <begin position="227"/>
        <end position="249"/>
    </location>
</feature>
<evidence type="ECO:0000256" key="3">
    <source>
        <dbReference type="ARBA" id="ARBA00022692"/>
    </source>
</evidence>
<proteinExistence type="inferred from homology"/>
<feature type="chain" id="PRO_5047239718" description="TM2 domain-containing protein" evidence="10">
    <location>
        <begin position="24"/>
        <end position="259"/>
    </location>
</feature>
<comment type="similarity">
    <text evidence="2">Belongs to the TM2 family.</text>
</comment>
<evidence type="ECO:0000313" key="12">
    <source>
        <dbReference type="EMBL" id="CAL8131390.1"/>
    </source>
</evidence>
<evidence type="ECO:0000313" key="13">
    <source>
        <dbReference type="Proteomes" id="UP001642540"/>
    </source>
</evidence>
<evidence type="ECO:0000256" key="10">
    <source>
        <dbReference type="SAM" id="SignalP"/>
    </source>
</evidence>
<feature type="signal peptide" evidence="10">
    <location>
        <begin position="1"/>
        <end position="23"/>
    </location>
</feature>
<dbReference type="Pfam" id="PF05154">
    <property type="entry name" value="TM2"/>
    <property type="match status" value="1"/>
</dbReference>
<comment type="caution">
    <text evidence="12">The sequence shown here is derived from an EMBL/GenBank/DDBJ whole genome shotgun (WGS) entry which is preliminary data.</text>
</comment>